<dbReference type="GO" id="GO:0005788">
    <property type="term" value="C:endoplasmic reticulum lumen"/>
    <property type="evidence" value="ECO:0007669"/>
    <property type="project" value="InterPro"/>
</dbReference>
<dbReference type="InterPro" id="IPR002110">
    <property type="entry name" value="Ankyrin_rpt"/>
</dbReference>
<feature type="domain" description="Endoplasmic reticulum resident protein 29 C-terminal" evidence="4">
    <location>
        <begin position="753"/>
        <end position="843"/>
    </location>
</feature>
<organism evidence="6 7">
    <name type="scientific">Symbiodinium microadriaticum</name>
    <name type="common">Dinoflagellate</name>
    <name type="synonym">Zooxanthella microadriatica</name>
    <dbReference type="NCBI Taxonomy" id="2951"/>
    <lineage>
        <taxon>Eukaryota</taxon>
        <taxon>Sar</taxon>
        <taxon>Alveolata</taxon>
        <taxon>Dinophyceae</taxon>
        <taxon>Suessiales</taxon>
        <taxon>Symbiodiniaceae</taxon>
        <taxon>Symbiodinium</taxon>
    </lineage>
</organism>
<dbReference type="SUPFAM" id="SSF47933">
    <property type="entry name" value="ERP29 C domain-like"/>
    <property type="match status" value="1"/>
</dbReference>
<keyword evidence="1" id="KW-0256">Endoplasmic reticulum</keyword>
<evidence type="ECO:0000259" key="4">
    <source>
        <dbReference type="Pfam" id="PF07749"/>
    </source>
</evidence>
<dbReference type="Proteomes" id="UP000186817">
    <property type="component" value="Unassembled WGS sequence"/>
</dbReference>
<evidence type="ECO:0000256" key="3">
    <source>
        <dbReference type="SAM" id="SignalP"/>
    </source>
</evidence>
<dbReference type="PANTHER" id="PTHR24184:SF11">
    <property type="entry name" value="ANKYRIN REPEAT AND SOCS BOX CONTAINING 3"/>
    <property type="match status" value="1"/>
</dbReference>
<dbReference type="SUPFAM" id="SSF52833">
    <property type="entry name" value="Thioredoxin-like"/>
    <property type="match status" value="1"/>
</dbReference>
<dbReference type="InterPro" id="IPR012883">
    <property type="entry name" value="ERp29_N"/>
</dbReference>
<dbReference type="PRINTS" id="PR01415">
    <property type="entry name" value="ANKYRIN"/>
</dbReference>
<dbReference type="AlphaFoldDB" id="A0A1Q9E188"/>
<dbReference type="PROSITE" id="PS50297">
    <property type="entry name" value="ANK_REP_REGION"/>
    <property type="match status" value="6"/>
</dbReference>
<dbReference type="InterPro" id="IPR011679">
    <property type="entry name" value="ERp29_C"/>
</dbReference>
<dbReference type="EMBL" id="LSRX01000302">
    <property type="protein sequence ID" value="OLQ01181.1"/>
    <property type="molecule type" value="Genomic_DNA"/>
</dbReference>
<dbReference type="SUPFAM" id="SSF48403">
    <property type="entry name" value="Ankyrin repeat"/>
    <property type="match status" value="1"/>
</dbReference>
<dbReference type="OrthoDB" id="346910at2759"/>
<dbReference type="InterPro" id="IPR036249">
    <property type="entry name" value="Thioredoxin-like_sf"/>
</dbReference>
<dbReference type="PROSITE" id="PS50088">
    <property type="entry name" value="ANK_REPEAT"/>
    <property type="match status" value="6"/>
</dbReference>
<dbReference type="InterPro" id="IPR036356">
    <property type="entry name" value="ERp29_C_sf"/>
</dbReference>
<dbReference type="InterPro" id="IPR036770">
    <property type="entry name" value="Ankyrin_rpt-contain_sf"/>
</dbReference>
<comment type="caution">
    <text evidence="6">The sequence shown here is derived from an EMBL/GenBank/DDBJ whole genome shotgun (WGS) entry which is preliminary data.</text>
</comment>
<dbReference type="Pfam" id="PF12796">
    <property type="entry name" value="Ank_2"/>
    <property type="match status" value="2"/>
</dbReference>
<keyword evidence="3" id="KW-0732">Signal</keyword>
<dbReference type="Pfam" id="PF07912">
    <property type="entry name" value="ERp29_N"/>
    <property type="match status" value="1"/>
</dbReference>
<evidence type="ECO:0000313" key="7">
    <source>
        <dbReference type="Proteomes" id="UP000186817"/>
    </source>
</evidence>
<dbReference type="GO" id="GO:0009306">
    <property type="term" value="P:protein secretion"/>
    <property type="evidence" value="ECO:0007669"/>
    <property type="project" value="InterPro"/>
</dbReference>
<dbReference type="Gene3D" id="1.25.40.20">
    <property type="entry name" value="Ankyrin repeat-containing domain"/>
    <property type="match status" value="3"/>
</dbReference>
<feature type="repeat" description="ANK" evidence="2">
    <location>
        <begin position="114"/>
        <end position="146"/>
    </location>
</feature>
<dbReference type="Pfam" id="PF00023">
    <property type="entry name" value="Ank"/>
    <property type="match status" value="1"/>
</dbReference>
<feature type="repeat" description="ANK" evidence="2">
    <location>
        <begin position="147"/>
        <end position="179"/>
    </location>
</feature>
<sequence length="852" mass="93670">MIGIRPGHAVLAACFVVLAEELVTMAPEELSDVGSLKQHLRTLHGFPLCIQQILHHGLCLDDAFKLDAPMDVQLVLLTVSESEGFKAGEELGLAAIQGHVEVARFLLAAGADMNGQKALPRASAQGNVEMVRLLLEAGADKDIKVSCGHTALTCASEEGHSETVRLLIEAGSDLDAQTHHSRTALHYACDKGHLEVARLLLISGADKNQQDWCGDTALHLACVNGHLEISRLLLQAGADKEMLSRSGHTALSLASAEGHLEIVQLLLEARANKDAQNWNGVTALGCASARGHDEIARPFLGFLMKMSRLKDWDIKMSSGVDKDQEAQSIASGTYNATAQGALKLDNYTFSKVTSLPGWSFLVKSKQGIYPESAKEFCWCRLQLHRPTYPATYLPGAAMVGSKWDDGWSNVEALGGVRQLPVLERGARLAVAWPTPSEDLSSLTLEGEGWHGYKNYKKYESATKGEGGKETLPTEMQVNGTKLGKVVEEAPKSSATAECVWTAFQGTEDITVGTDMGRISPFSVGYACVEMGNKQPEGRAKDILLSRVWQQVKVNPDATACYLGHEFPIVVFRARAADGREQLFTTQPWKLYCLQRAAVARRQIKPVIQPRFFLEAAEIEDILGSVQIPENLNEIRIVNPDGDGAEEHFSWEKFVCPKFDKSYAYGEKEDEFKALCKHAHQAPNFMVAEVPVQEYGDKENDDLRQQFKLTHEDFPTYFLINEAHSAGLRYTGAIKADLLVTWLRRQSIKIPSVGTIEELDVLARKFMQEGFPAGLIDEAKALAEGDFKADRKAPMYVKIMQKILEKGEGYPAAELARVGKIADGKIAPEKKAELEDKIKILGIFGEHNRKEEL</sequence>
<protein>
    <submittedName>
        <fullName evidence="6">Ankyrin repeat domain-containing protein 17</fullName>
    </submittedName>
</protein>
<dbReference type="Gene3D" id="3.40.30.10">
    <property type="entry name" value="Glutaredoxin"/>
    <property type="match status" value="1"/>
</dbReference>
<feature type="repeat" description="ANK" evidence="2">
    <location>
        <begin position="180"/>
        <end position="212"/>
    </location>
</feature>
<feature type="repeat" description="ANK" evidence="2">
    <location>
        <begin position="86"/>
        <end position="118"/>
    </location>
</feature>
<dbReference type="SMART" id="SM00248">
    <property type="entry name" value="ANK"/>
    <property type="match status" value="6"/>
</dbReference>
<feature type="repeat" description="ANK" evidence="2">
    <location>
        <begin position="213"/>
        <end position="245"/>
    </location>
</feature>
<proteinExistence type="predicted"/>
<dbReference type="Pfam" id="PF07749">
    <property type="entry name" value="ERp29"/>
    <property type="match status" value="1"/>
</dbReference>
<reference evidence="6 7" key="1">
    <citation type="submission" date="2016-02" db="EMBL/GenBank/DDBJ databases">
        <title>Genome analysis of coral dinoflagellate symbionts highlights evolutionary adaptations to a symbiotic lifestyle.</title>
        <authorList>
            <person name="Aranda M."/>
            <person name="Li Y."/>
            <person name="Liew Y.J."/>
            <person name="Baumgarten S."/>
            <person name="Simakov O."/>
            <person name="Wilson M."/>
            <person name="Piel J."/>
            <person name="Ashoor H."/>
            <person name="Bougouffa S."/>
            <person name="Bajic V.B."/>
            <person name="Ryu T."/>
            <person name="Ravasi T."/>
            <person name="Bayer T."/>
            <person name="Micklem G."/>
            <person name="Kim H."/>
            <person name="Bhak J."/>
            <person name="Lajeunesse T.C."/>
            <person name="Voolstra C.R."/>
        </authorList>
    </citation>
    <scope>NUCLEOTIDE SEQUENCE [LARGE SCALE GENOMIC DNA]</scope>
    <source>
        <strain evidence="6 7">CCMP2467</strain>
    </source>
</reference>
<feature type="domain" description="ERp29 N-terminal" evidence="5">
    <location>
        <begin position="651"/>
        <end position="745"/>
    </location>
</feature>
<feature type="repeat" description="ANK" evidence="2">
    <location>
        <begin position="246"/>
        <end position="278"/>
    </location>
</feature>
<accession>A0A1Q9E188</accession>
<evidence type="ECO:0000256" key="2">
    <source>
        <dbReference type="PROSITE-ProRule" id="PRU00023"/>
    </source>
</evidence>
<evidence type="ECO:0000256" key="1">
    <source>
        <dbReference type="ARBA" id="ARBA00022824"/>
    </source>
</evidence>
<dbReference type="Gene3D" id="1.20.1150.12">
    <property type="entry name" value="Endoplasmic reticulum resident protein 29, C-terminal domain"/>
    <property type="match status" value="1"/>
</dbReference>
<evidence type="ECO:0000259" key="5">
    <source>
        <dbReference type="Pfam" id="PF07912"/>
    </source>
</evidence>
<keyword evidence="7" id="KW-1185">Reference proteome</keyword>
<keyword evidence="2" id="KW-0040">ANK repeat</keyword>
<dbReference type="CDD" id="cd00238">
    <property type="entry name" value="ERp29c"/>
    <property type="match status" value="1"/>
</dbReference>
<evidence type="ECO:0000313" key="6">
    <source>
        <dbReference type="EMBL" id="OLQ01181.1"/>
    </source>
</evidence>
<dbReference type="PANTHER" id="PTHR24184">
    <property type="entry name" value="SI:CH211-189E2.2"/>
    <property type="match status" value="1"/>
</dbReference>
<gene>
    <name evidence="6" type="primary">ANKRD17</name>
    <name evidence="6" type="ORF">AK812_SmicGene16093</name>
</gene>
<name>A0A1Q9E188_SYMMI</name>
<feature type="signal peptide" evidence="3">
    <location>
        <begin position="1"/>
        <end position="19"/>
    </location>
</feature>
<feature type="chain" id="PRO_5013317089" evidence="3">
    <location>
        <begin position="20"/>
        <end position="852"/>
    </location>
</feature>